<evidence type="ECO:0000313" key="2">
    <source>
        <dbReference type="Proteomes" id="UP000241771"/>
    </source>
</evidence>
<sequence>MTIVRTPVLDHSMSRARFANSLQADDLFSLGRGGIAGRLYYQNPLARQLIDMHEVGIKVTVNRLKRHCLYLESEQRLTVNASCQLLIHPFGLLEGGLLLDPLSANKKKPGHFHYRFMTNSWLSEQQMQALVLD</sequence>
<dbReference type="OrthoDB" id="5827779at2"/>
<keyword evidence="2" id="KW-1185">Reference proteome</keyword>
<accession>A0A2T3NP55</accession>
<gene>
    <name evidence="1" type="ORF">C9I98_18350</name>
</gene>
<dbReference type="Proteomes" id="UP000241771">
    <property type="component" value="Unassembled WGS sequence"/>
</dbReference>
<protein>
    <submittedName>
        <fullName evidence="1">Uncharacterized protein</fullName>
    </submittedName>
</protein>
<dbReference type="RefSeq" id="WP_036821365.1">
    <property type="nucleotide sequence ID" value="NZ_JGVO01000329.1"/>
</dbReference>
<proteinExistence type="predicted"/>
<organism evidence="1 2">
    <name type="scientific">Photobacterium sanctipauli</name>
    <dbReference type="NCBI Taxonomy" id="1342794"/>
    <lineage>
        <taxon>Bacteria</taxon>
        <taxon>Pseudomonadati</taxon>
        <taxon>Pseudomonadota</taxon>
        <taxon>Gammaproteobacteria</taxon>
        <taxon>Vibrionales</taxon>
        <taxon>Vibrionaceae</taxon>
        <taxon>Photobacterium</taxon>
    </lineage>
</organism>
<evidence type="ECO:0000313" key="1">
    <source>
        <dbReference type="EMBL" id="PSW18054.1"/>
    </source>
</evidence>
<reference evidence="1 2" key="1">
    <citation type="submission" date="2018-01" db="EMBL/GenBank/DDBJ databases">
        <title>Whole genome sequencing of Histamine producing bacteria.</title>
        <authorList>
            <person name="Butler K."/>
        </authorList>
    </citation>
    <scope>NUCLEOTIDE SEQUENCE [LARGE SCALE GENOMIC DNA]</scope>
    <source>
        <strain evidence="1 2">DSM 100436</strain>
    </source>
</reference>
<name>A0A2T3NP55_9GAMM</name>
<dbReference type="EMBL" id="PYMA01000013">
    <property type="protein sequence ID" value="PSW18054.1"/>
    <property type="molecule type" value="Genomic_DNA"/>
</dbReference>
<comment type="caution">
    <text evidence="1">The sequence shown here is derived from an EMBL/GenBank/DDBJ whole genome shotgun (WGS) entry which is preliminary data.</text>
</comment>
<dbReference type="AlphaFoldDB" id="A0A2T3NP55"/>